<dbReference type="STRING" id="10195.A0A3M7RHP7"/>
<dbReference type="Pfam" id="PF00628">
    <property type="entry name" value="PHD"/>
    <property type="match status" value="2"/>
</dbReference>
<keyword evidence="2 4" id="KW-0863">Zinc-finger</keyword>
<evidence type="ECO:0000259" key="6">
    <source>
        <dbReference type="PROSITE" id="PS50016"/>
    </source>
</evidence>
<dbReference type="PROSITE" id="PS01359">
    <property type="entry name" value="ZF_PHD_1"/>
    <property type="match status" value="1"/>
</dbReference>
<reference evidence="7 8" key="1">
    <citation type="journal article" date="2018" name="Sci. Rep.">
        <title>Genomic signatures of local adaptation to the degree of environmental predictability in rotifers.</title>
        <authorList>
            <person name="Franch-Gras L."/>
            <person name="Hahn C."/>
            <person name="Garcia-Roger E.M."/>
            <person name="Carmona M.J."/>
            <person name="Serra M."/>
            <person name="Gomez A."/>
        </authorList>
    </citation>
    <scope>NUCLEOTIDE SEQUENCE [LARGE SCALE GENOMIC DNA]</scope>
    <source>
        <strain evidence="7">HYR1</strain>
    </source>
</reference>
<dbReference type="AlphaFoldDB" id="A0A3M7RHP7"/>
<feature type="domain" description="FHA" evidence="5">
    <location>
        <begin position="367"/>
        <end position="422"/>
    </location>
</feature>
<dbReference type="GO" id="GO:0000122">
    <property type="term" value="P:negative regulation of transcription by RNA polymerase II"/>
    <property type="evidence" value="ECO:0007669"/>
    <property type="project" value="TreeGrafter"/>
</dbReference>
<dbReference type="PANTHER" id="PTHR46309">
    <property type="entry name" value="PHD FINGER PROTEIN 12"/>
    <property type="match status" value="1"/>
</dbReference>
<evidence type="ECO:0000256" key="3">
    <source>
        <dbReference type="ARBA" id="ARBA00022833"/>
    </source>
</evidence>
<evidence type="ECO:0000313" key="8">
    <source>
        <dbReference type="Proteomes" id="UP000276133"/>
    </source>
</evidence>
<dbReference type="InterPro" id="IPR000253">
    <property type="entry name" value="FHA_dom"/>
</dbReference>
<protein>
    <submittedName>
        <fullName evidence="7">PHD finger 12</fullName>
    </submittedName>
</protein>
<dbReference type="InterPro" id="IPR008984">
    <property type="entry name" value="SMAD_FHA_dom_sf"/>
</dbReference>
<dbReference type="InterPro" id="IPR013083">
    <property type="entry name" value="Znf_RING/FYVE/PHD"/>
</dbReference>
<dbReference type="GO" id="GO:0003714">
    <property type="term" value="F:transcription corepressor activity"/>
    <property type="evidence" value="ECO:0007669"/>
    <property type="project" value="InterPro"/>
</dbReference>
<evidence type="ECO:0000259" key="5">
    <source>
        <dbReference type="PROSITE" id="PS50006"/>
    </source>
</evidence>
<dbReference type="Gene3D" id="3.30.40.10">
    <property type="entry name" value="Zinc/RING finger domain, C3HC4 (zinc finger)"/>
    <property type="match status" value="2"/>
</dbReference>
<dbReference type="Proteomes" id="UP000276133">
    <property type="component" value="Unassembled WGS sequence"/>
</dbReference>
<organism evidence="7 8">
    <name type="scientific">Brachionus plicatilis</name>
    <name type="common">Marine rotifer</name>
    <name type="synonym">Brachionus muelleri</name>
    <dbReference type="NCBI Taxonomy" id="10195"/>
    <lineage>
        <taxon>Eukaryota</taxon>
        <taxon>Metazoa</taxon>
        <taxon>Spiralia</taxon>
        <taxon>Gnathifera</taxon>
        <taxon>Rotifera</taxon>
        <taxon>Eurotatoria</taxon>
        <taxon>Monogononta</taxon>
        <taxon>Pseudotrocha</taxon>
        <taxon>Ploima</taxon>
        <taxon>Brachionidae</taxon>
        <taxon>Brachionus</taxon>
    </lineage>
</organism>
<dbReference type="InterPro" id="IPR019786">
    <property type="entry name" value="Zinc_finger_PHD-type_CS"/>
</dbReference>
<dbReference type="GO" id="GO:0070822">
    <property type="term" value="C:Sin3-type complex"/>
    <property type="evidence" value="ECO:0007669"/>
    <property type="project" value="TreeGrafter"/>
</dbReference>
<comment type="caution">
    <text evidence="7">The sequence shown here is derived from an EMBL/GenBank/DDBJ whole genome shotgun (WGS) entry which is preliminary data.</text>
</comment>
<proteinExistence type="predicted"/>
<dbReference type="PANTHER" id="PTHR46309:SF1">
    <property type="entry name" value="PHD FINGER PROTEIN 12"/>
    <property type="match status" value="1"/>
</dbReference>
<keyword evidence="3" id="KW-0862">Zinc</keyword>
<gene>
    <name evidence="7" type="ORF">BpHYR1_030732</name>
</gene>
<dbReference type="SUPFAM" id="SSF57903">
    <property type="entry name" value="FYVE/PHD zinc finger"/>
    <property type="match status" value="2"/>
</dbReference>
<dbReference type="SMART" id="SM00249">
    <property type="entry name" value="PHD"/>
    <property type="match status" value="2"/>
</dbReference>
<evidence type="ECO:0000313" key="7">
    <source>
        <dbReference type="EMBL" id="RNA23081.1"/>
    </source>
</evidence>
<dbReference type="PROSITE" id="PS50006">
    <property type="entry name" value="FHA_DOMAIN"/>
    <property type="match status" value="1"/>
</dbReference>
<dbReference type="InterPro" id="IPR001965">
    <property type="entry name" value="Znf_PHD"/>
</dbReference>
<dbReference type="GO" id="GO:0008270">
    <property type="term" value="F:zinc ion binding"/>
    <property type="evidence" value="ECO:0007669"/>
    <property type="project" value="UniProtKB-KW"/>
</dbReference>
<sequence>MSLEKIASADSYITSLNSIFNFSLNPSQKSKKNSKESSSLINDEYCYNCNEGGNLINCDRCPASFHLLCHNPPLDIDQIPKGEFLCNKCKNNSMIGVNHADTKKTTIHFEKYESDSALDTLCRMAKSLNPKEMALSDEMNLHCEFSIPGLSRIKWFANEYKLKAASYQSKSSNSRQMCQICSKFEWSKKMIKCDYCESIYHQDCLFMHIDQIPTKDKIWMCPMHCEHLLNTKFLKSQKLSDRIKLWNDFELHFKKQKKIEKEFINKCNDKSNKNAFCRPIPASNIPTTVKNLYEQKSQPDHFEPLCFGEDFCAAKSLALLSNKTKEIRIKIASLSREDLVKPKALLKYVSDEYDLFEYPIPLTKSCTSIGKSAKNDVCLANEFVQCKHLSDRHATIFHDFGTNRYEILNYSEHGVGVDCVKLGFELGELDEEGGQDHLAAYEGSVELKHGSLIQIGCFRFLFVVIDYDLSFDANQEDVTSRKWDQVKKKAFKTNNQSKKLSKANLIDKLEQVRQLSERSSSSLDQEINVLQKLINNSNKKNLII</sequence>
<dbReference type="SUPFAM" id="SSF49879">
    <property type="entry name" value="SMAD/FHA domain"/>
    <property type="match status" value="1"/>
</dbReference>
<dbReference type="InterPro" id="IPR019787">
    <property type="entry name" value="Znf_PHD-finger"/>
</dbReference>
<feature type="domain" description="PHD-type" evidence="6">
    <location>
        <begin position="43"/>
        <end position="92"/>
    </location>
</feature>
<keyword evidence="8" id="KW-1185">Reference proteome</keyword>
<dbReference type="InterPro" id="IPR042163">
    <property type="entry name" value="PHF12"/>
</dbReference>
<dbReference type="PROSITE" id="PS50016">
    <property type="entry name" value="ZF_PHD_2"/>
    <property type="match status" value="1"/>
</dbReference>
<accession>A0A3M7RHP7</accession>
<dbReference type="EMBL" id="REGN01003354">
    <property type="protein sequence ID" value="RNA23081.1"/>
    <property type="molecule type" value="Genomic_DNA"/>
</dbReference>
<keyword evidence="1" id="KW-0479">Metal-binding</keyword>
<name>A0A3M7RHP7_BRAPC</name>
<dbReference type="InterPro" id="IPR011011">
    <property type="entry name" value="Znf_FYVE_PHD"/>
</dbReference>
<evidence type="ECO:0000256" key="1">
    <source>
        <dbReference type="ARBA" id="ARBA00022723"/>
    </source>
</evidence>
<evidence type="ECO:0000256" key="4">
    <source>
        <dbReference type="PROSITE-ProRule" id="PRU00146"/>
    </source>
</evidence>
<dbReference type="Gene3D" id="2.60.200.20">
    <property type="match status" value="1"/>
</dbReference>
<dbReference type="OrthoDB" id="1919692at2759"/>
<evidence type="ECO:0000256" key="2">
    <source>
        <dbReference type="ARBA" id="ARBA00022771"/>
    </source>
</evidence>